<sequence>MVPSRRAVLGATVWSVPAITVASAAPAFAGSPPLVAAPKLVFEAGQTTFERPTPTSSFFRLSFVNAYVTSEEGEVEPAGLTMTVTMPGSPADQEMTFAAGAPAGWSRGSQGATGFVGTYEYLQPFAPEDQARLDGAYVSSTYEPIMGRPLRLLFEADGFEAVEHLFVVPFPEAASFTVTNKLEVLDPEAPYLTGNGTAVVLDGTVDWANQFRFRAEIAFTPDAGLEGPVPMRLEQPEAWVWLDQTEGYEIQMTGPVTLQYELVLSDGLTIVMGDDLLSTLPDTPAGTFTVTLKLVDIIEDRVVQSTVLTPVSQA</sequence>
<accession>A0ABQ1QD16</accession>
<dbReference type="EMBL" id="BMCK01000003">
    <property type="protein sequence ID" value="GGD23581.1"/>
    <property type="molecule type" value="Genomic_DNA"/>
</dbReference>
<organism evidence="2 3">
    <name type="scientific">Nocardioides daphniae</name>
    <dbReference type="NCBI Taxonomy" id="402297"/>
    <lineage>
        <taxon>Bacteria</taxon>
        <taxon>Bacillati</taxon>
        <taxon>Actinomycetota</taxon>
        <taxon>Actinomycetes</taxon>
        <taxon>Propionibacteriales</taxon>
        <taxon>Nocardioidaceae</taxon>
        <taxon>Nocardioides</taxon>
    </lineage>
</organism>
<evidence type="ECO:0000256" key="1">
    <source>
        <dbReference type="SAM" id="SignalP"/>
    </source>
</evidence>
<name>A0ABQ1QD16_9ACTN</name>
<dbReference type="PROSITE" id="PS51318">
    <property type="entry name" value="TAT"/>
    <property type="match status" value="1"/>
</dbReference>
<protein>
    <submittedName>
        <fullName evidence="2">Uncharacterized protein</fullName>
    </submittedName>
</protein>
<comment type="caution">
    <text evidence="2">The sequence shown here is derived from an EMBL/GenBank/DDBJ whole genome shotgun (WGS) entry which is preliminary data.</text>
</comment>
<keyword evidence="1" id="KW-0732">Signal</keyword>
<dbReference type="Proteomes" id="UP000630594">
    <property type="component" value="Unassembled WGS sequence"/>
</dbReference>
<dbReference type="InterPro" id="IPR006311">
    <property type="entry name" value="TAT_signal"/>
</dbReference>
<reference evidence="3" key="1">
    <citation type="journal article" date="2019" name="Int. J. Syst. Evol. Microbiol.">
        <title>The Global Catalogue of Microorganisms (GCM) 10K type strain sequencing project: providing services to taxonomists for standard genome sequencing and annotation.</title>
        <authorList>
            <consortium name="The Broad Institute Genomics Platform"/>
            <consortium name="The Broad Institute Genome Sequencing Center for Infectious Disease"/>
            <person name="Wu L."/>
            <person name="Ma J."/>
        </authorList>
    </citation>
    <scope>NUCLEOTIDE SEQUENCE [LARGE SCALE GENOMIC DNA]</scope>
    <source>
        <strain evidence="3">CCM 7403</strain>
    </source>
</reference>
<gene>
    <name evidence="2" type="ORF">GCM10007231_23390</name>
</gene>
<keyword evidence="3" id="KW-1185">Reference proteome</keyword>
<evidence type="ECO:0000313" key="2">
    <source>
        <dbReference type="EMBL" id="GGD23581.1"/>
    </source>
</evidence>
<evidence type="ECO:0000313" key="3">
    <source>
        <dbReference type="Proteomes" id="UP000630594"/>
    </source>
</evidence>
<feature type="chain" id="PRO_5046300812" evidence="1">
    <location>
        <begin position="30"/>
        <end position="314"/>
    </location>
</feature>
<feature type="signal peptide" evidence="1">
    <location>
        <begin position="1"/>
        <end position="29"/>
    </location>
</feature>
<proteinExistence type="predicted"/>